<dbReference type="InterPro" id="IPR013783">
    <property type="entry name" value="Ig-like_fold"/>
</dbReference>
<protein>
    <recommendedName>
        <fullName evidence="2">histidine kinase</fullName>
        <ecNumber evidence="2">2.7.13.3</ecNumber>
    </recommendedName>
</protein>
<dbReference type="SUPFAM" id="SSF63829">
    <property type="entry name" value="Calcium-dependent phosphotriesterase"/>
    <property type="match status" value="1"/>
</dbReference>
<keyword evidence="8" id="KW-0902">Two-component regulatory system</keyword>
<feature type="transmembrane region" description="Helical" evidence="10">
    <location>
        <begin position="714"/>
        <end position="733"/>
    </location>
</feature>
<dbReference type="RefSeq" id="WP_225872270.1">
    <property type="nucleotide sequence ID" value="NZ_SJSN01000005.1"/>
</dbReference>
<evidence type="ECO:0000256" key="2">
    <source>
        <dbReference type="ARBA" id="ARBA00012438"/>
    </source>
</evidence>
<dbReference type="PANTHER" id="PTHR24421">
    <property type="entry name" value="NITRATE/NITRITE SENSOR PROTEIN NARX-RELATED"/>
    <property type="match status" value="1"/>
</dbReference>
<feature type="domain" description="Histidine kinase/HSP90-like ATPase" evidence="11">
    <location>
        <begin position="860"/>
        <end position="951"/>
    </location>
</feature>
<comment type="caution">
    <text evidence="12">The sequence shown here is derived from an EMBL/GenBank/DDBJ whole genome shotgun (WGS) entry which is preliminary data.</text>
</comment>
<keyword evidence="6" id="KW-0418">Kinase</keyword>
<dbReference type="GO" id="GO:0005524">
    <property type="term" value="F:ATP binding"/>
    <property type="evidence" value="ECO:0007669"/>
    <property type="project" value="UniProtKB-KW"/>
</dbReference>
<dbReference type="AlphaFoldDB" id="A0A4R0P4U9"/>
<dbReference type="EC" id="2.7.13.3" evidence="2"/>
<evidence type="ECO:0000313" key="13">
    <source>
        <dbReference type="Proteomes" id="UP000291485"/>
    </source>
</evidence>
<gene>
    <name evidence="12" type="ORF">EZ449_07810</name>
</gene>
<keyword evidence="10" id="KW-0812">Transmembrane</keyword>
<dbReference type="InterPro" id="IPR050482">
    <property type="entry name" value="Sensor_HK_TwoCompSys"/>
</dbReference>
<dbReference type="InterPro" id="IPR036890">
    <property type="entry name" value="HATPase_C_sf"/>
</dbReference>
<keyword evidence="3" id="KW-0597">Phosphoprotein</keyword>
<dbReference type="GO" id="GO:0016020">
    <property type="term" value="C:membrane"/>
    <property type="evidence" value="ECO:0007669"/>
    <property type="project" value="InterPro"/>
</dbReference>
<keyword evidence="10" id="KW-0472">Membrane</keyword>
<dbReference type="CDD" id="cd16917">
    <property type="entry name" value="HATPase_UhpB-NarQ-NarX-like"/>
    <property type="match status" value="1"/>
</dbReference>
<dbReference type="InterPro" id="IPR011047">
    <property type="entry name" value="Quinoprotein_ADH-like_sf"/>
</dbReference>
<keyword evidence="9" id="KW-0175">Coiled coil</keyword>
<proteinExistence type="predicted"/>
<sequence length="951" mass="107126">MIFFFLYKPVHGQNYVKLNTFNTDQGLPSNHIYDIVEDNRGFLWITTDNGISRFDGKYFQNFSVRQGLPSNEVLQVLRDKDGIIWVNCFKQLPAYFDEVSNKFITINSNEILNEISKSLLRTTITADGNAKFFNLLGTVTFKNKKPISANNVYSHEFIIAKQQLVLHTEGGLLKDNSYCEKLVITQGKKKLDSILFKTALKMQNYMVDNNNLFLFSSGNMGYRICLLSLKPFKYKIDTINLFSNNTLQKFTNGKLNIIGRNGKVSIFDRNSLKLQQKIDIGLATNCAYVDKYENLWIGTLDKGLIFYSRNTTKTIKTAENFINNNFLSIATSASGEVTAGNYYGEILQLKNKLISKKTIENVGRTTWIRKIIYAKNKTVAIHDMGYSVNFGATKRILTEKGQPAYVKTATLINDSLIMIGSNSGLIKLNTNTLKSSQVHHNGIEITLSLVKAGNSMYYIGQKGLYKYNLQTELSQFIPLDKNRSTEKFNTLAYAADGTLWASTASGKLLIFYKDKIISCIPESAGMPENINCILANKNRIWLGSKSGISIIDYCIKPSGATYSIKNLSKNDGLSSNNINDFSLYNDTIYAATENGITKIPANYRNKIFEIKPELTGVKINQEVVKTSNKYNLKSDQNNITLQFAGVELSGHFKNIQYAINNKTKWNDLDGNTLNIQLNNGENDIFVRARDVNNHISTQNLKIHFYIKTPFYKAIWFWASMAIFLSAIIFWFLSRRKLSIQRTMFEQQLALEQQRSNITADLHDDIGATLSSLQLNSAVASQLINKDIKQTQKILEKIENQAKSLADKIGDIIWSMKPGKDEFMTISSRIKNFANDILGATNINYKVQIDAVINKKLIDIHTRKNIVFITKEAINNVAKYSHATQATISIKVVNDLIYLNIIDNGVGFEVCKAAGNGLANIKKRAKELNGSFNIQSAEKKGTIIAVVIPLVP</sequence>
<evidence type="ECO:0000259" key="11">
    <source>
        <dbReference type="SMART" id="SM00387"/>
    </source>
</evidence>
<dbReference type="SUPFAM" id="SSF55874">
    <property type="entry name" value="ATPase domain of HSP90 chaperone/DNA topoisomerase II/histidine kinase"/>
    <property type="match status" value="1"/>
</dbReference>
<dbReference type="SMART" id="SM00387">
    <property type="entry name" value="HATPase_c"/>
    <property type="match status" value="1"/>
</dbReference>
<dbReference type="Gene3D" id="3.30.565.10">
    <property type="entry name" value="Histidine kinase-like ATPase, C-terminal domain"/>
    <property type="match status" value="1"/>
</dbReference>
<evidence type="ECO:0000256" key="9">
    <source>
        <dbReference type="SAM" id="Coils"/>
    </source>
</evidence>
<dbReference type="InterPro" id="IPR011110">
    <property type="entry name" value="Reg_prop"/>
</dbReference>
<evidence type="ECO:0000256" key="5">
    <source>
        <dbReference type="ARBA" id="ARBA00022741"/>
    </source>
</evidence>
<keyword evidence="4" id="KW-0808">Transferase</keyword>
<dbReference type="GO" id="GO:0046983">
    <property type="term" value="F:protein dimerization activity"/>
    <property type="evidence" value="ECO:0007669"/>
    <property type="project" value="InterPro"/>
</dbReference>
<evidence type="ECO:0000256" key="1">
    <source>
        <dbReference type="ARBA" id="ARBA00000085"/>
    </source>
</evidence>
<evidence type="ECO:0000256" key="3">
    <source>
        <dbReference type="ARBA" id="ARBA00022553"/>
    </source>
</evidence>
<keyword evidence="7" id="KW-0067">ATP-binding</keyword>
<dbReference type="Gene3D" id="2.60.40.10">
    <property type="entry name" value="Immunoglobulins"/>
    <property type="match status" value="1"/>
</dbReference>
<accession>A0A4R0P4U9</accession>
<dbReference type="InterPro" id="IPR015943">
    <property type="entry name" value="WD40/YVTN_repeat-like_dom_sf"/>
</dbReference>
<dbReference type="Proteomes" id="UP000291485">
    <property type="component" value="Unassembled WGS sequence"/>
</dbReference>
<evidence type="ECO:0000256" key="4">
    <source>
        <dbReference type="ARBA" id="ARBA00022679"/>
    </source>
</evidence>
<evidence type="ECO:0000256" key="6">
    <source>
        <dbReference type="ARBA" id="ARBA00022777"/>
    </source>
</evidence>
<dbReference type="InterPro" id="IPR003594">
    <property type="entry name" value="HATPase_dom"/>
</dbReference>
<dbReference type="PANTHER" id="PTHR24421:SF10">
    <property type="entry name" value="NITRATE_NITRITE SENSOR PROTEIN NARQ"/>
    <property type="match status" value="1"/>
</dbReference>
<evidence type="ECO:0000313" key="12">
    <source>
        <dbReference type="EMBL" id="TCD10784.1"/>
    </source>
</evidence>
<organism evidence="12 13">
    <name type="scientific">Pedobacter frigidisoli</name>
    <dbReference type="NCBI Taxonomy" id="2530455"/>
    <lineage>
        <taxon>Bacteria</taxon>
        <taxon>Pseudomonadati</taxon>
        <taxon>Bacteroidota</taxon>
        <taxon>Sphingobacteriia</taxon>
        <taxon>Sphingobacteriales</taxon>
        <taxon>Sphingobacteriaceae</taxon>
        <taxon>Pedobacter</taxon>
    </lineage>
</organism>
<keyword evidence="10" id="KW-1133">Transmembrane helix</keyword>
<keyword evidence="13" id="KW-1185">Reference proteome</keyword>
<evidence type="ECO:0000256" key="7">
    <source>
        <dbReference type="ARBA" id="ARBA00022840"/>
    </source>
</evidence>
<keyword evidence="5" id="KW-0547">Nucleotide-binding</keyword>
<dbReference type="EMBL" id="SJSN01000005">
    <property type="protein sequence ID" value="TCD10784.1"/>
    <property type="molecule type" value="Genomic_DNA"/>
</dbReference>
<reference evidence="12 13" key="1">
    <citation type="submission" date="2019-02" db="EMBL/GenBank/DDBJ databases">
        <title>Pedobacter sp. RP-3-11 sp. nov., isolated from Arctic soil.</title>
        <authorList>
            <person name="Dahal R.H."/>
        </authorList>
    </citation>
    <scope>NUCLEOTIDE SEQUENCE [LARGE SCALE GENOMIC DNA]</scope>
    <source>
        <strain evidence="12 13">RP-3-11</strain>
    </source>
</reference>
<dbReference type="SUPFAM" id="SSF50998">
    <property type="entry name" value="Quinoprotein alcohol dehydrogenase-like"/>
    <property type="match status" value="1"/>
</dbReference>
<evidence type="ECO:0000256" key="8">
    <source>
        <dbReference type="ARBA" id="ARBA00023012"/>
    </source>
</evidence>
<dbReference type="Gene3D" id="2.130.10.10">
    <property type="entry name" value="YVTN repeat-like/Quinoprotein amine dehydrogenase"/>
    <property type="match status" value="3"/>
</dbReference>
<dbReference type="InterPro" id="IPR011712">
    <property type="entry name" value="Sig_transdc_His_kin_sub3_dim/P"/>
</dbReference>
<feature type="coiled-coil region" evidence="9">
    <location>
        <begin position="780"/>
        <end position="807"/>
    </location>
</feature>
<comment type="catalytic activity">
    <reaction evidence="1">
        <text>ATP + protein L-histidine = ADP + protein N-phospho-L-histidine.</text>
        <dbReference type="EC" id="2.7.13.3"/>
    </reaction>
</comment>
<dbReference type="Pfam" id="PF07494">
    <property type="entry name" value="Reg_prop"/>
    <property type="match status" value="2"/>
</dbReference>
<dbReference type="Pfam" id="PF07730">
    <property type="entry name" value="HisKA_3"/>
    <property type="match status" value="1"/>
</dbReference>
<dbReference type="GO" id="GO:0000155">
    <property type="term" value="F:phosphorelay sensor kinase activity"/>
    <property type="evidence" value="ECO:0007669"/>
    <property type="project" value="InterPro"/>
</dbReference>
<dbReference type="Pfam" id="PF02518">
    <property type="entry name" value="HATPase_c"/>
    <property type="match status" value="1"/>
</dbReference>
<name>A0A4R0P4U9_9SPHI</name>
<evidence type="ECO:0000256" key="10">
    <source>
        <dbReference type="SAM" id="Phobius"/>
    </source>
</evidence>
<dbReference type="Gene3D" id="1.20.5.1930">
    <property type="match status" value="1"/>
</dbReference>